<accession>A0A7W2ASK2</accession>
<evidence type="ECO:0000256" key="1">
    <source>
        <dbReference type="ARBA" id="ARBA00004651"/>
    </source>
</evidence>
<dbReference type="InterPro" id="IPR035906">
    <property type="entry name" value="MetI-like_sf"/>
</dbReference>
<keyword evidence="8 10" id="KW-0472">Membrane</keyword>
<dbReference type="PANTHER" id="PTHR43386">
    <property type="entry name" value="OLIGOPEPTIDE TRANSPORT SYSTEM PERMEASE PROTEIN APPC"/>
    <property type="match status" value="1"/>
</dbReference>
<feature type="transmembrane region" description="Helical" evidence="10">
    <location>
        <begin position="172"/>
        <end position="190"/>
    </location>
</feature>
<dbReference type="GO" id="GO:0015833">
    <property type="term" value="P:peptide transport"/>
    <property type="evidence" value="ECO:0007669"/>
    <property type="project" value="UniProtKB-KW"/>
</dbReference>
<dbReference type="InterPro" id="IPR050366">
    <property type="entry name" value="BP-dependent_transpt_permease"/>
</dbReference>
<dbReference type="GO" id="GO:0055085">
    <property type="term" value="P:transmembrane transport"/>
    <property type="evidence" value="ECO:0007669"/>
    <property type="project" value="InterPro"/>
</dbReference>
<gene>
    <name evidence="12" type="ORF">H2C83_10580</name>
</gene>
<dbReference type="RefSeq" id="WP_181740610.1">
    <property type="nucleotide sequence ID" value="NZ_JACEOL010000034.1"/>
</dbReference>
<evidence type="ECO:0000256" key="3">
    <source>
        <dbReference type="ARBA" id="ARBA00022475"/>
    </source>
</evidence>
<dbReference type="GO" id="GO:0015031">
    <property type="term" value="P:protein transport"/>
    <property type="evidence" value="ECO:0007669"/>
    <property type="project" value="UniProtKB-KW"/>
</dbReference>
<keyword evidence="13" id="KW-1185">Reference proteome</keyword>
<proteinExistence type="inferred from homology"/>
<keyword evidence="7 10" id="KW-1133">Transmembrane helix</keyword>
<evidence type="ECO:0000256" key="5">
    <source>
        <dbReference type="ARBA" id="ARBA00022856"/>
    </source>
</evidence>
<dbReference type="Proteomes" id="UP000538292">
    <property type="component" value="Unassembled WGS sequence"/>
</dbReference>
<feature type="transmembrane region" description="Helical" evidence="10">
    <location>
        <begin position="148"/>
        <end position="166"/>
    </location>
</feature>
<organism evidence="12 13">
    <name type="scientific">Thermoactinomyces mirandus</name>
    <dbReference type="NCBI Taxonomy" id="2756294"/>
    <lineage>
        <taxon>Bacteria</taxon>
        <taxon>Bacillati</taxon>
        <taxon>Bacillota</taxon>
        <taxon>Bacilli</taxon>
        <taxon>Bacillales</taxon>
        <taxon>Thermoactinomycetaceae</taxon>
        <taxon>Thermoactinomyces</taxon>
    </lineage>
</organism>
<keyword evidence="4 10" id="KW-0812">Transmembrane</keyword>
<sequence>MSEKNMKSLTPEMFEFVGMNESAGEEMARERVGFWKDAVRRFRTNWGAMIGLFIILIIGFFAFAGPLMNGYDYESQNIAIQNMEPFEDHYFGTDSFGRDLWQRTWNGAQVSLQIAFLAALFDLLIGVTVGSVSGYFGGRVDMVLQRIVEILYSIPNLIIIILMLLIFEPGIIPIALALSITGWVPMARVVRAQILKLKSQEYVLAARTLGAGHRHILTRHLIPNVMGPIIIAVTFAIPSAIFFEAFLSFIGLGIRPPLASLGSLVFDGSKFLQIYPYQLFYPATVLCLIMLAFNLLGDGLRDALDPRMRK</sequence>
<evidence type="ECO:0000256" key="7">
    <source>
        <dbReference type="ARBA" id="ARBA00022989"/>
    </source>
</evidence>
<evidence type="ECO:0000313" key="12">
    <source>
        <dbReference type="EMBL" id="MBA4602750.1"/>
    </source>
</evidence>
<name>A0A7W2ASK2_9BACL</name>
<dbReference type="GO" id="GO:0005886">
    <property type="term" value="C:plasma membrane"/>
    <property type="evidence" value="ECO:0007669"/>
    <property type="project" value="UniProtKB-SubCell"/>
</dbReference>
<evidence type="ECO:0000313" key="13">
    <source>
        <dbReference type="Proteomes" id="UP000538292"/>
    </source>
</evidence>
<dbReference type="PANTHER" id="PTHR43386:SF24">
    <property type="entry name" value="OLIGOPEPTIDE TRANSPORT SYSTEM PERMEASE PROTEIN AMID"/>
    <property type="match status" value="1"/>
</dbReference>
<dbReference type="SUPFAM" id="SSF161098">
    <property type="entry name" value="MetI-like"/>
    <property type="match status" value="1"/>
</dbReference>
<dbReference type="CDD" id="cd06261">
    <property type="entry name" value="TM_PBP2"/>
    <property type="match status" value="1"/>
</dbReference>
<dbReference type="Pfam" id="PF00528">
    <property type="entry name" value="BPD_transp_1"/>
    <property type="match status" value="1"/>
</dbReference>
<protein>
    <submittedName>
        <fullName evidence="12">ABC transporter permease</fullName>
    </submittedName>
</protein>
<keyword evidence="2 10" id="KW-0813">Transport</keyword>
<feature type="transmembrane region" description="Helical" evidence="10">
    <location>
        <begin position="114"/>
        <end position="136"/>
    </location>
</feature>
<feature type="transmembrane region" description="Helical" evidence="10">
    <location>
        <begin position="46"/>
        <end position="65"/>
    </location>
</feature>
<comment type="similarity">
    <text evidence="9">Belongs to the binding-protein-dependent transport system permease family. OppBC subfamily.</text>
</comment>
<feature type="domain" description="ABC transmembrane type-1" evidence="11">
    <location>
        <begin position="108"/>
        <end position="297"/>
    </location>
</feature>
<dbReference type="InterPro" id="IPR000515">
    <property type="entry name" value="MetI-like"/>
</dbReference>
<keyword evidence="6" id="KW-0653">Protein transport</keyword>
<evidence type="ECO:0000256" key="9">
    <source>
        <dbReference type="ARBA" id="ARBA00024202"/>
    </source>
</evidence>
<feature type="transmembrane region" description="Helical" evidence="10">
    <location>
        <begin position="229"/>
        <end position="254"/>
    </location>
</feature>
<dbReference type="AlphaFoldDB" id="A0A7W2ASK2"/>
<comment type="subcellular location">
    <subcellularLocation>
        <location evidence="1 10">Cell membrane</location>
        <topology evidence="1 10">Multi-pass membrane protein</topology>
    </subcellularLocation>
</comment>
<evidence type="ECO:0000259" key="11">
    <source>
        <dbReference type="PROSITE" id="PS50928"/>
    </source>
</evidence>
<keyword evidence="5" id="KW-0571">Peptide transport</keyword>
<evidence type="ECO:0000256" key="6">
    <source>
        <dbReference type="ARBA" id="ARBA00022927"/>
    </source>
</evidence>
<evidence type="ECO:0000256" key="8">
    <source>
        <dbReference type="ARBA" id="ARBA00023136"/>
    </source>
</evidence>
<evidence type="ECO:0000256" key="4">
    <source>
        <dbReference type="ARBA" id="ARBA00022692"/>
    </source>
</evidence>
<feature type="transmembrane region" description="Helical" evidence="10">
    <location>
        <begin position="279"/>
        <end position="300"/>
    </location>
</feature>
<dbReference type="Gene3D" id="1.10.3720.10">
    <property type="entry name" value="MetI-like"/>
    <property type="match status" value="1"/>
</dbReference>
<dbReference type="Pfam" id="PF12911">
    <property type="entry name" value="OppC_N"/>
    <property type="match status" value="1"/>
</dbReference>
<dbReference type="InterPro" id="IPR025966">
    <property type="entry name" value="OppC_N"/>
</dbReference>
<evidence type="ECO:0000256" key="2">
    <source>
        <dbReference type="ARBA" id="ARBA00022448"/>
    </source>
</evidence>
<evidence type="ECO:0000256" key="10">
    <source>
        <dbReference type="RuleBase" id="RU363032"/>
    </source>
</evidence>
<dbReference type="EMBL" id="JACEOL010000034">
    <property type="protein sequence ID" value="MBA4602750.1"/>
    <property type="molecule type" value="Genomic_DNA"/>
</dbReference>
<comment type="caution">
    <text evidence="12">The sequence shown here is derived from an EMBL/GenBank/DDBJ whole genome shotgun (WGS) entry which is preliminary data.</text>
</comment>
<reference evidence="12 13" key="1">
    <citation type="submission" date="2020-07" db="EMBL/GenBank/DDBJ databases">
        <title>Thermoactinomyces phylogeny.</title>
        <authorList>
            <person name="Dunlap C."/>
        </authorList>
    </citation>
    <scope>NUCLEOTIDE SEQUENCE [LARGE SCALE GENOMIC DNA]</scope>
    <source>
        <strain evidence="12 13">AMNI-1</strain>
    </source>
</reference>
<keyword evidence="3" id="KW-1003">Cell membrane</keyword>
<dbReference type="PROSITE" id="PS50928">
    <property type="entry name" value="ABC_TM1"/>
    <property type="match status" value="1"/>
</dbReference>